<name>A0A1L7TUI7_FUSMA</name>
<dbReference type="GeneID" id="65089181"/>
<reference evidence="2" key="1">
    <citation type="journal article" date="2016" name="Genome Biol. Evol.">
        <title>Comparative 'omics' of the Fusarium fujikuroi species complex highlights differences in genetic potential and metabolite synthesis.</title>
        <authorList>
            <person name="Niehaus E.-M."/>
            <person name="Muensterkoetter M."/>
            <person name="Proctor R.H."/>
            <person name="Brown D.W."/>
            <person name="Sharon A."/>
            <person name="Idan Y."/>
            <person name="Oren-Young L."/>
            <person name="Sieber C.M."/>
            <person name="Novak O."/>
            <person name="Pencik A."/>
            <person name="Tarkowska D."/>
            <person name="Hromadova K."/>
            <person name="Freeman S."/>
            <person name="Maymon M."/>
            <person name="Elazar M."/>
            <person name="Youssef S.A."/>
            <person name="El-Shabrawy E.S.M."/>
            <person name="Shalaby A.B.A."/>
            <person name="Houterman P."/>
            <person name="Brock N.L."/>
            <person name="Burkhardt I."/>
            <person name="Tsavkelova E.A."/>
            <person name="Dickschat J.S."/>
            <person name="Galuszka P."/>
            <person name="Gueldener U."/>
            <person name="Tudzynski B."/>
        </authorList>
    </citation>
    <scope>NUCLEOTIDE SEQUENCE [LARGE SCALE GENOMIC DNA]</scope>
    <source>
        <strain evidence="2">MRC7560</strain>
    </source>
</reference>
<evidence type="ECO:0000313" key="2">
    <source>
        <dbReference type="Proteomes" id="UP000184255"/>
    </source>
</evidence>
<keyword evidence="2" id="KW-1185">Reference proteome</keyword>
<dbReference type="Proteomes" id="UP000184255">
    <property type="component" value="Unassembled WGS sequence"/>
</dbReference>
<dbReference type="RefSeq" id="XP_041686410.1">
    <property type="nucleotide sequence ID" value="XM_041820540.1"/>
</dbReference>
<organism evidence="1 2">
    <name type="scientific">Fusarium mangiferae</name>
    <name type="common">Mango malformation disease fungus</name>
    <dbReference type="NCBI Taxonomy" id="192010"/>
    <lineage>
        <taxon>Eukaryota</taxon>
        <taxon>Fungi</taxon>
        <taxon>Dikarya</taxon>
        <taxon>Ascomycota</taxon>
        <taxon>Pezizomycotina</taxon>
        <taxon>Sordariomycetes</taxon>
        <taxon>Hypocreomycetidae</taxon>
        <taxon>Hypocreales</taxon>
        <taxon>Nectriaceae</taxon>
        <taxon>Fusarium</taxon>
        <taxon>Fusarium fujikuroi species complex</taxon>
    </lineage>
</organism>
<dbReference type="EMBL" id="FCQH01000011">
    <property type="protein sequence ID" value="CVL00502.1"/>
    <property type="molecule type" value="Genomic_DNA"/>
</dbReference>
<sequence length="259" mass="29310">MASPNTSIFHVWAHRIRGRILTNDETCFEYIASKYGMQSIVSGICFGCGAHPCEHSVLQNFRDVDRHWQEYLQQGITECKVTTRFPDGVSQPLTVMEITRCSVCNSNTHPTIMCLKLLDDHSSHCPICRSSQHGIGDCPTFLRMNLSRQVQLLVADRAGLPPLVKGFPWWDYLHRWMNDPVSDNKVLSGFPWSENFAKEITSREGGQFVKRLQAVFDKDFDRSLLPVDESTRTINGVYTNLWCPANVRGWVQSAGSGGQ</sequence>
<evidence type="ECO:0000313" key="1">
    <source>
        <dbReference type="EMBL" id="CVL00502.1"/>
    </source>
</evidence>
<protein>
    <submittedName>
        <fullName evidence="1">Uncharacterized protein</fullName>
    </submittedName>
</protein>
<dbReference type="VEuPathDB" id="FungiDB:FMAN_09924"/>
<gene>
    <name evidence="1" type="ORF">FMAN_09924</name>
</gene>
<accession>A0A1L7TUI7</accession>
<proteinExistence type="predicted"/>
<dbReference type="AlphaFoldDB" id="A0A1L7TUI7"/>
<comment type="caution">
    <text evidence="1">The sequence shown here is derived from an EMBL/GenBank/DDBJ whole genome shotgun (WGS) entry which is preliminary data.</text>
</comment>